<accession>A0ACC2HTM1</accession>
<keyword evidence="2" id="KW-1185">Reference proteome</keyword>
<comment type="caution">
    <text evidence="1">The sequence shown here is derived from an EMBL/GenBank/DDBJ whole genome shotgun (WGS) entry which is preliminary data.</text>
</comment>
<dbReference type="Proteomes" id="UP001153331">
    <property type="component" value="Unassembled WGS sequence"/>
</dbReference>
<protein>
    <submittedName>
        <fullName evidence="1">Uncharacterized protein</fullName>
    </submittedName>
</protein>
<gene>
    <name evidence="1" type="ORF">OPT61_g9807</name>
</gene>
<reference evidence="1" key="1">
    <citation type="submission" date="2022-11" db="EMBL/GenBank/DDBJ databases">
        <title>Genome Sequence of Boeremia exigua.</title>
        <authorList>
            <person name="Buettner E."/>
        </authorList>
    </citation>
    <scope>NUCLEOTIDE SEQUENCE</scope>
    <source>
        <strain evidence="1">CU02</strain>
    </source>
</reference>
<evidence type="ECO:0000313" key="1">
    <source>
        <dbReference type="EMBL" id="KAJ8106038.1"/>
    </source>
</evidence>
<proteinExistence type="predicted"/>
<dbReference type="EMBL" id="JAPHNI010001290">
    <property type="protein sequence ID" value="KAJ8106038.1"/>
    <property type="molecule type" value="Genomic_DNA"/>
</dbReference>
<sequence length="770" mass="84296">MRDLEEKQVDAILVDAVCALAARFSSHPMLARAGTLHKEPADDKASAHHPEAGQAFAQRAKSNIPDAFPCPNVAVVQAALLLAYDEFGGGRDSGLWMYLGIAIRMAQDLGMQTLEGLRYEGKNGITPKLVNTDPHSSSAPLLHQPLQQTQAMTFDEQEQRAVERERLDTFWSIFFLDRVISSGTGRPVTIRDRDIEISFPSLDEVDPASGWPLPFPALIRIIHLYGRVTDLLNSVRHISDMTKDLQKQLDALENRLTEIYQNLSPRLHFNAVNFQQYVKFNQGTNFLLLHCWFHTLIVLLHQPTLLKPFEGSPQSLSANSRELSMSSAKTIADILSFTELIDAKTGVCNPFTSQPIYIAACAFLQESAMHSASSQPQSRPQSRPASPGPRSEQRDARAPLAQLNLDKNLSNGDRLNALQDREQKQAAKHTLLASAANQNYQRCHRALKAIETYWEGVKYIITVLDQKAKGIDNPLLYTREEMESALEVPRPEPSFTSPGWRRKLSWGTYLTAQSPEGDMSNMPAVIRKGARTPTMPGSPLGLSSQGISGSKPCSPTTDILAAIGWSLTGTMNSPSTNVAVMYTSENNSGREKKAASKRQSANTQPSIASIISNPPVTFEAPQPPLPSPSIYPPFDPASMPPPPANTSYGIVPAPDPALVSDADLLLNLHSPFNNASPNQGPVQNATSYVRSASMQSNQSHAVQPSEFSPTFGMYTTPSGNAFGDMVIDTQDIDMSLLGADMMPWDLEYLPHDMLYFGDGAYGVNDMGGAQ</sequence>
<organism evidence="1 2">
    <name type="scientific">Boeremia exigua</name>
    <dbReference type="NCBI Taxonomy" id="749465"/>
    <lineage>
        <taxon>Eukaryota</taxon>
        <taxon>Fungi</taxon>
        <taxon>Dikarya</taxon>
        <taxon>Ascomycota</taxon>
        <taxon>Pezizomycotina</taxon>
        <taxon>Dothideomycetes</taxon>
        <taxon>Pleosporomycetidae</taxon>
        <taxon>Pleosporales</taxon>
        <taxon>Pleosporineae</taxon>
        <taxon>Didymellaceae</taxon>
        <taxon>Boeremia</taxon>
    </lineage>
</organism>
<evidence type="ECO:0000313" key="2">
    <source>
        <dbReference type="Proteomes" id="UP001153331"/>
    </source>
</evidence>
<name>A0ACC2HTM1_9PLEO</name>